<keyword evidence="8" id="KW-0460">Magnesium</keyword>
<feature type="binding site" evidence="8 9">
    <location>
        <position position="57"/>
    </location>
    <ligand>
        <name>ATP</name>
        <dbReference type="ChEBI" id="CHEBI:30616"/>
    </ligand>
</feature>
<evidence type="ECO:0000256" key="4">
    <source>
        <dbReference type="ARBA" id="ARBA00022679"/>
    </source>
</evidence>
<comment type="similarity">
    <text evidence="2 8 9 10">Belongs to the NDK family.</text>
</comment>
<protein>
    <recommendedName>
        <fullName evidence="8 11">Nucleoside diphosphate kinase</fullName>
        <shortName evidence="8">NDK</shortName>
        <shortName evidence="8">NDP kinase</shortName>
        <ecNumber evidence="8 11">2.7.4.6</ecNumber>
    </recommendedName>
    <alternativeName>
        <fullName evidence="8">Nucleoside-2-P kinase</fullName>
    </alternativeName>
</protein>
<evidence type="ECO:0000256" key="1">
    <source>
        <dbReference type="ARBA" id="ARBA00001946"/>
    </source>
</evidence>
<dbReference type="InterPro" id="IPR023005">
    <property type="entry name" value="Nucleoside_diP_kinase_AS"/>
</dbReference>
<dbReference type="InterPro" id="IPR034907">
    <property type="entry name" value="NDK-like_dom"/>
</dbReference>
<evidence type="ECO:0000259" key="12">
    <source>
        <dbReference type="SMART" id="SM00562"/>
    </source>
</evidence>
<dbReference type="GO" id="GO:0005524">
    <property type="term" value="F:ATP binding"/>
    <property type="evidence" value="ECO:0007669"/>
    <property type="project" value="UniProtKB-UniRule"/>
</dbReference>
<keyword evidence="6 8" id="KW-0418">Kinase</keyword>
<dbReference type="PRINTS" id="PR01243">
    <property type="entry name" value="NUCDPKINASE"/>
</dbReference>
<keyword evidence="4 8" id="KW-0808">Transferase</keyword>
<keyword evidence="3 8" id="KW-0597">Phosphoprotein</keyword>
<feature type="active site" description="Pros-phosphohistidine intermediate" evidence="8 9">
    <location>
        <position position="115"/>
    </location>
</feature>
<evidence type="ECO:0000256" key="8">
    <source>
        <dbReference type="HAMAP-Rule" id="MF_00451"/>
    </source>
</evidence>
<comment type="cofactor">
    <cofactor evidence="1 8">
        <name>Mg(2+)</name>
        <dbReference type="ChEBI" id="CHEBI:18420"/>
    </cofactor>
</comment>
<comment type="function">
    <text evidence="8">Major role in the synthesis of nucleoside triphosphates other than ATP. The ATP gamma phosphate is transferred to the NDP beta phosphate via a ping-pong mechanism, using a phosphorylated active-site intermediate.</text>
</comment>
<evidence type="ECO:0000313" key="14">
    <source>
        <dbReference type="Proteomes" id="UP000320766"/>
    </source>
</evidence>
<dbReference type="CDD" id="cd04413">
    <property type="entry name" value="NDPk_I"/>
    <property type="match status" value="1"/>
</dbReference>
<feature type="domain" description="Nucleoside diphosphate kinase-like" evidence="12">
    <location>
        <begin position="1"/>
        <end position="138"/>
    </location>
</feature>
<keyword evidence="8" id="KW-0963">Cytoplasm</keyword>
<dbReference type="EMBL" id="RXIL01000011">
    <property type="protein sequence ID" value="RZN73389.1"/>
    <property type="molecule type" value="Genomic_DNA"/>
</dbReference>
<dbReference type="EC" id="2.7.4.6" evidence="8 11"/>
<feature type="binding site" evidence="8 9">
    <location>
        <position position="9"/>
    </location>
    <ligand>
        <name>ATP</name>
        <dbReference type="ChEBI" id="CHEBI:30616"/>
    </ligand>
</feature>
<dbReference type="GO" id="GO:0004550">
    <property type="term" value="F:nucleoside diphosphate kinase activity"/>
    <property type="evidence" value="ECO:0007669"/>
    <property type="project" value="UniProtKB-UniRule"/>
</dbReference>
<comment type="catalytic activity">
    <reaction evidence="8">
        <text>a ribonucleoside 5'-diphosphate + ATP = a ribonucleoside 5'-triphosphate + ADP</text>
        <dbReference type="Rhea" id="RHEA:18113"/>
        <dbReference type="ChEBI" id="CHEBI:30616"/>
        <dbReference type="ChEBI" id="CHEBI:57930"/>
        <dbReference type="ChEBI" id="CHEBI:61557"/>
        <dbReference type="ChEBI" id="CHEBI:456216"/>
        <dbReference type="EC" id="2.7.4.6"/>
    </reaction>
</comment>
<dbReference type="Pfam" id="PF00334">
    <property type="entry name" value="NDK"/>
    <property type="match status" value="1"/>
</dbReference>
<evidence type="ECO:0000256" key="5">
    <source>
        <dbReference type="ARBA" id="ARBA00022741"/>
    </source>
</evidence>
<dbReference type="GO" id="GO:0006183">
    <property type="term" value="P:GTP biosynthetic process"/>
    <property type="evidence" value="ECO:0007669"/>
    <property type="project" value="UniProtKB-UniRule"/>
</dbReference>
<feature type="binding site" evidence="8 9">
    <location>
        <position position="85"/>
    </location>
    <ligand>
        <name>ATP</name>
        <dbReference type="ChEBI" id="CHEBI:30616"/>
    </ligand>
</feature>
<sequence length="149" mass="16859">MERTYVMLKPDGVKRGLVGEIISRLEKRGLKLAAMKMQKMDLKEGEEHYLEHEGKSFFKNLVSFITSGPNVSMVIEGKDAVSIVREMVGETDPKKSSSGTIRGDFCLDIGRNVIHASDSLGSAEREIKQHFSPDEIFSYKRADEDWVYE</sequence>
<dbReference type="NCBIfam" id="NF001908">
    <property type="entry name" value="PRK00668.1"/>
    <property type="match status" value="1"/>
</dbReference>
<name>A0A520KYW4_9EURY</name>
<dbReference type="SMART" id="SM00562">
    <property type="entry name" value="NDK"/>
    <property type="match status" value="1"/>
</dbReference>
<keyword evidence="8" id="KW-0479">Metal-binding</keyword>
<evidence type="ECO:0000313" key="13">
    <source>
        <dbReference type="EMBL" id="RZN73389.1"/>
    </source>
</evidence>
<dbReference type="Proteomes" id="UP000320766">
    <property type="component" value="Unassembled WGS sequence"/>
</dbReference>
<comment type="subcellular location">
    <subcellularLocation>
        <location evidence="8">Cytoplasm</location>
    </subcellularLocation>
</comment>
<dbReference type="PROSITE" id="PS00469">
    <property type="entry name" value="NDPK"/>
    <property type="match status" value="1"/>
</dbReference>
<comment type="catalytic activity">
    <reaction evidence="8 11">
        <text>a 2'-deoxyribonucleoside 5'-diphosphate + ATP = a 2'-deoxyribonucleoside 5'-triphosphate + ADP</text>
        <dbReference type="Rhea" id="RHEA:44640"/>
        <dbReference type="ChEBI" id="CHEBI:30616"/>
        <dbReference type="ChEBI" id="CHEBI:61560"/>
        <dbReference type="ChEBI" id="CHEBI:73316"/>
        <dbReference type="ChEBI" id="CHEBI:456216"/>
        <dbReference type="EC" id="2.7.4.6"/>
    </reaction>
</comment>
<dbReference type="GO" id="GO:0046872">
    <property type="term" value="F:metal ion binding"/>
    <property type="evidence" value="ECO:0007669"/>
    <property type="project" value="UniProtKB-KW"/>
</dbReference>
<dbReference type="InterPro" id="IPR001564">
    <property type="entry name" value="Nucleoside_diP_kinase"/>
</dbReference>
<feature type="binding site" evidence="8 9">
    <location>
        <position position="112"/>
    </location>
    <ligand>
        <name>ATP</name>
        <dbReference type="ChEBI" id="CHEBI:30616"/>
    </ligand>
</feature>
<feature type="binding site" evidence="8 9">
    <location>
        <position position="102"/>
    </location>
    <ligand>
        <name>ATP</name>
        <dbReference type="ChEBI" id="CHEBI:30616"/>
    </ligand>
</feature>
<dbReference type="FunFam" id="3.30.70.141:FF:000002">
    <property type="entry name" value="Nucleoside diphosphate kinase"/>
    <property type="match status" value="1"/>
</dbReference>
<dbReference type="Gene3D" id="3.30.70.141">
    <property type="entry name" value="Nucleoside diphosphate kinase-like domain"/>
    <property type="match status" value="1"/>
</dbReference>
<dbReference type="GO" id="GO:0006228">
    <property type="term" value="P:UTP biosynthetic process"/>
    <property type="evidence" value="ECO:0007669"/>
    <property type="project" value="UniProtKB-UniRule"/>
</dbReference>
<comment type="caution">
    <text evidence="13">The sequence shown here is derived from an EMBL/GenBank/DDBJ whole genome shotgun (WGS) entry which is preliminary data.</text>
</comment>
<dbReference type="PROSITE" id="PS51374">
    <property type="entry name" value="NDPK_LIKE"/>
    <property type="match status" value="1"/>
</dbReference>
<evidence type="ECO:0000256" key="9">
    <source>
        <dbReference type="PROSITE-ProRule" id="PRU00706"/>
    </source>
</evidence>
<organism evidence="13 14">
    <name type="scientific">Candidatus Methanolliviera hydrocarbonicum</name>
    <dbReference type="NCBI Taxonomy" id="2491085"/>
    <lineage>
        <taxon>Archaea</taxon>
        <taxon>Methanobacteriati</taxon>
        <taxon>Methanobacteriota</taxon>
        <taxon>Candidatus Methanoliparia</taxon>
        <taxon>Candidatus Methanoliparales</taxon>
        <taxon>Candidatus Methanollivieraceae</taxon>
        <taxon>Candidatus Methanolliviera</taxon>
    </lineage>
</organism>
<evidence type="ECO:0000256" key="11">
    <source>
        <dbReference type="RuleBase" id="RU004013"/>
    </source>
</evidence>
<dbReference type="AlphaFoldDB" id="A0A520KYW4"/>
<evidence type="ECO:0000256" key="6">
    <source>
        <dbReference type="ARBA" id="ARBA00022777"/>
    </source>
</evidence>
<evidence type="ECO:0000256" key="7">
    <source>
        <dbReference type="ARBA" id="ARBA00022840"/>
    </source>
</evidence>
<reference evidence="13 14" key="1">
    <citation type="journal article" date="2019" name="Nat. Microbiol.">
        <title>Wide diversity of methane and short-chain alkane metabolisms in uncultured archaea.</title>
        <authorList>
            <person name="Borrel G."/>
            <person name="Adam P.S."/>
            <person name="McKay L.J."/>
            <person name="Chen L.X."/>
            <person name="Sierra-Garcia I.N."/>
            <person name="Sieber C.M."/>
            <person name="Letourneur Q."/>
            <person name="Ghozlane A."/>
            <person name="Andersen G.L."/>
            <person name="Li W.J."/>
            <person name="Hallam S.J."/>
            <person name="Muyzer G."/>
            <person name="de Oliveira V.M."/>
            <person name="Inskeep W.P."/>
            <person name="Banfield J.F."/>
            <person name="Gribaldo S."/>
        </authorList>
    </citation>
    <scope>NUCLEOTIDE SEQUENCE [LARGE SCALE GENOMIC DNA]</scope>
    <source>
        <strain evidence="13">NM1b</strain>
    </source>
</reference>
<keyword evidence="8" id="KW-0546">Nucleotide metabolism</keyword>
<feature type="binding site" evidence="8 9">
    <location>
        <position position="91"/>
    </location>
    <ligand>
        <name>ATP</name>
        <dbReference type="ChEBI" id="CHEBI:30616"/>
    </ligand>
</feature>
<gene>
    <name evidence="8" type="primary">ndk</name>
    <name evidence="13" type="ORF">EF807_00715</name>
</gene>
<keyword evidence="7 8" id="KW-0067">ATP-binding</keyword>
<keyword evidence="5 8" id="KW-0547">Nucleotide-binding</keyword>
<evidence type="ECO:0000256" key="2">
    <source>
        <dbReference type="ARBA" id="ARBA00008142"/>
    </source>
</evidence>
<dbReference type="GO" id="GO:0006241">
    <property type="term" value="P:CTP biosynthetic process"/>
    <property type="evidence" value="ECO:0007669"/>
    <property type="project" value="UniProtKB-UniRule"/>
</dbReference>
<dbReference type="HAMAP" id="MF_00451">
    <property type="entry name" value="NDP_kinase"/>
    <property type="match status" value="1"/>
</dbReference>
<accession>A0A520KYW4</accession>
<dbReference type="SUPFAM" id="SSF54919">
    <property type="entry name" value="Nucleoside diphosphate kinase, NDK"/>
    <property type="match status" value="1"/>
</dbReference>
<evidence type="ECO:0000256" key="10">
    <source>
        <dbReference type="RuleBase" id="RU004011"/>
    </source>
</evidence>
<dbReference type="GO" id="GO:0005737">
    <property type="term" value="C:cytoplasm"/>
    <property type="evidence" value="ECO:0007669"/>
    <property type="project" value="UniProtKB-SubCell"/>
</dbReference>
<dbReference type="PANTHER" id="PTHR11349">
    <property type="entry name" value="NUCLEOSIDE DIPHOSPHATE KINASE"/>
    <property type="match status" value="1"/>
</dbReference>
<proteinExistence type="inferred from homology"/>
<evidence type="ECO:0000256" key="3">
    <source>
        <dbReference type="ARBA" id="ARBA00022553"/>
    </source>
</evidence>
<dbReference type="InterPro" id="IPR036850">
    <property type="entry name" value="NDK-like_dom_sf"/>
</dbReference>